<sequence length="128" mass="14331">MESVFQIQLREMTYRLPRRGPDCHVGAQEEPLIGCRAMQVAADHAVDSEYRPTQRNVVIVDRAGDRVDGGVLKTLANRLDPIRVNNGIGIDPADDLTARVVEPTVTRRRDTQMLILVEQPYVDMGFSS</sequence>
<protein>
    <submittedName>
        <fullName evidence="1">Uncharacterized protein</fullName>
    </submittedName>
</protein>
<dbReference type="Proteomes" id="UP000516380">
    <property type="component" value="Chromosome"/>
</dbReference>
<dbReference type="EMBL" id="AP023343">
    <property type="protein sequence ID" value="BCI92213.1"/>
    <property type="molecule type" value="Genomic_DNA"/>
</dbReference>
<evidence type="ECO:0000313" key="2">
    <source>
        <dbReference type="Proteomes" id="UP000516380"/>
    </source>
</evidence>
<accession>A0A7G1IR74</accession>
<keyword evidence="2" id="KW-1185">Reference proteome</keyword>
<reference evidence="1 2" key="1">
    <citation type="submission" date="2020-07" db="EMBL/GenBank/DDBJ databases">
        <title>Mycobacterium kansasii (former subtype) with zoonotic potential isolated from diseased indoor pet cat, Japan.</title>
        <authorList>
            <person name="Fukano H."/>
            <person name="Terazono T."/>
            <person name="Hoshino Y."/>
        </authorList>
    </citation>
    <scope>NUCLEOTIDE SEQUENCE [LARGE SCALE GENOMIC DNA]</scope>
    <source>
        <strain evidence="1 2">Kuro-I</strain>
    </source>
</reference>
<evidence type="ECO:0000313" key="1">
    <source>
        <dbReference type="EMBL" id="BCI92213.1"/>
    </source>
</evidence>
<organism evidence="1 2">
    <name type="scientific">Mycobacterium kansasii</name>
    <dbReference type="NCBI Taxonomy" id="1768"/>
    <lineage>
        <taxon>Bacteria</taxon>
        <taxon>Bacillati</taxon>
        <taxon>Actinomycetota</taxon>
        <taxon>Actinomycetes</taxon>
        <taxon>Mycobacteriales</taxon>
        <taxon>Mycobacteriaceae</taxon>
        <taxon>Mycobacterium</taxon>
    </lineage>
</organism>
<proteinExistence type="predicted"/>
<dbReference type="AlphaFoldDB" id="A0A7G1IR74"/>
<gene>
    <name evidence="1" type="ORF">NIIDMKKI_74190</name>
</gene>
<name>A0A7G1IR74_MYCKA</name>